<evidence type="ECO:0000313" key="3">
    <source>
        <dbReference type="Proteomes" id="UP000010808"/>
    </source>
</evidence>
<sequence length="49" mass="5538">MNSSTNGRTVLFDWQSGPAFVNCSIFFTAFRALFIVSEEKLIKFLVAFS</sequence>
<protein>
    <submittedName>
        <fullName evidence="2">Uncharacterized protein</fullName>
    </submittedName>
</protein>
<gene>
    <name evidence="2" type="ORF">DESAM_21953</name>
</gene>
<reference evidence="2 3" key="1">
    <citation type="submission" date="2012-10" db="EMBL/GenBank/DDBJ databases">
        <authorList>
            <person name="Genoscope - CEA"/>
        </authorList>
    </citation>
    <scope>NUCLEOTIDE SEQUENCE [LARGE SCALE GENOMIC DNA]</scope>
    <source>
        <strain evidence="3">AM13 / DSM 14728</strain>
    </source>
</reference>
<dbReference type="PATRIC" id="fig|1121451.3.peg.2186"/>
<dbReference type="HOGENOM" id="CLU_3134884_0_0_7"/>
<keyword evidence="1" id="KW-0812">Transmembrane</keyword>
<proteinExistence type="predicted"/>
<keyword evidence="1" id="KW-1133">Transmembrane helix</keyword>
<name>L0RF78_9BACT</name>
<dbReference type="AlphaFoldDB" id="L0RF78"/>
<feature type="transmembrane region" description="Helical" evidence="1">
    <location>
        <begin position="19"/>
        <end position="36"/>
    </location>
</feature>
<dbReference type="Proteomes" id="UP000010808">
    <property type="component" value="Chromosome"/>
</dbReference>
<organism evidence="2 3">
    <name type="scientific">Maridesulfovibrio hydrothermalis AM13 = DSM 14728</name>
    <dbReference type="NCBI Taxonomy" id="1121451"/>
    <lineage>
        <taxon>Bacteria</taxon>
        <taxon>Pseudomonadati</taxon>
        <taxon>Thermodesulfobacteriota</taxon>
        <taxon>Desulfovibrionia</taxon>
        <taxon>Desulfovibrionales</taxon>
        <taxon>Desulfovibrionaceae</taxon>
        <taxon>Maridesulfovibrio</taxon>
    </lineage>
</organism>
<accession>L0RF78</accession>
<evidence type="ECO:0000256" key="1">
    <source>
        <dbReference type="SAM" id="Phobius"/>
    </source>
</evidence>
<evidence type="ECO:0000313" key="2">
    <source>
        <dbReference type="EMBL" id="CCO24226.1"/>
    </source>
</evidence>
<dbReference type="EMBL" id="FO203522">
    <property type="protein sequence ID" value="CCO24226.1"/>
    <property type="molecule type" value="Genomic_DNA"/>
</dbReference>
<keyword evidence="1" id="KW-0472">Membrane</keyword>
<dbReference type="KEGG" id="dhy:DESAM_21953"/>
<keyword evidence="3" id="KW-1185">Reference proteome</keyword>